<gene>
    <name evidence="1" type="ORF">Q8852_02780</name>
</gene>
<dbReference type="EMBL" id="CP132191">
    <property type="protein sequence ID" value="WLP85222.1"/>
    <property type="molecule type" value="Genomic_DNA"/>
</dbReference>
<dbReference type="RefSeq" id="WP_305937659.1">
    <property type="nucleotide sequence ID" value="NZ_CP132191.1"/>
</dbReference>
<accession>A0ABY9H9F8</accession>
<proteinExistence type="predicted"/>
<evidence type="ECO:0000313" key="2">
    <source>
        <dbReference type="Proteomes" id="UP001237011"/>
    </source>
</evidence>
<name>A0ABY9H9F8_9MOLU</name>
<evidence type="ECO:0000313" key="1">
    <source>
        <dbReference type="EMBL" id="WLP85222.1"/>
    </source>
</evidence>
<sequence>MDWNNYEQLDRKTFNEKIVDYLAVVKITAKNVFSEPRKFTEFLSFVSKQFNQFNVWTLMYLYGKSMDETYKSVKQGYLFFKAQFEEYGWTQLVKNVSSENILYPLGTYQIKETKQNKVFFYELFNVKDNLNITQWLANARFRMIDKENVVEASLNAFKQLLTANGYSFKTATKLQGTIGIIDIDNKCIYISREFEKSDNLQQKWNYYAMWYVMMKHLNNNMQLELSKRQKEILIIHQLLCLHCAVASKFYDGKFKMDFLGSDIWDRVINFEALYEKSLEILKEVNDGIKQKQLSEYKSGILVNDFTKYCKENNFFQISDLKVLLDEDFKINGLNSEYVFYFDYLSLYKEMKTNDFLYVEEYCWRIQTIKEYQVLKMFWINIKKRRVMSKLIIMLKKDAIELKGDIKTLSELVKEEIKDFDSNSYLKWFELLSGLYVGKDTIAIPSVFKKDKKTFRFEEANEAEINKFKKFILAELDTLADKTLCKQLKEIANYKFDNKHFKKSYWEEMQNKKGEKWVNYIKFNSIADKTVQIDGGVEKLCEIYKQEVIKEFSRRKYLDWYYAFEDITIKKDKIIIDVAGRDFDENVYELTKCSNAEINKFKKYICDEISKLPNKDLVEELIDWFKFRCEFDIKKEELYIRASDLLNKVVKA</sequence>
<keyword evidence="2" id="KW-1185">Reference proteome</keyword>
<organism evidence="1 2">
    <name type="scientific">Mycoplasma seminis</name>
    <dbReference type="NCBI Taxonomy" id="512749"/>
    <lineage>
        <taxon>Bacteria</taxon>
        <taxon>Bacillati</taxon>
        <taxon>Mycoplasmatota</taxon>
        <taxon>Mollicutes</taxon>
        <taxon>Mycoplasmataceae</taxon>
        <taxon>Mycoplasma</taxon>
    </lineage>
</organism>
<dbReference type="Proteomes" id="UP001237011">
    <property type="component" value="Chromosome"/>
</dbReference>
<reference evidence="1" key="1">
    <citation type="submission" date="2023-08" db="EMBL/GenBank/DDBJ databases">
        <title>Complete genome sequence of Mycoplasma seminis 2200.</title>
        <authorList>
            <person name="Spergser J."/>
        </authorList>
    </citation>
    <scope>NUCLEOTIDE SEQUENCE [LARGE SCALE GENOMIC DNA]</scope>
    <source>
        <strain evidence="1">2200</strain>
    </source>
</reference>
<protein>
    <submittedName>
        <fullName evidence="1">Uncharacterized protein</fullName>
    </submittedName>
</protein>